<dbReference type="EMBL" id="AMQN01014596">
    <property type="status" value="NOT_ANNOTATED_CDS"/>
    <property type="molecule type" value="Genomic_DNA"/>
</dbReference>
<dbReference type="EMBL" id="AMQN01014598">
    <property type="status" value="NOT_ANNOTATED_CDS"/>
    <property type="molecule type" value="Genomic_DNA"/>
</dbReference>
<name>R7T8H2_CAPTE</name>
<evidence type="ECO:0000313" key="2">
    <source>
        <dbReference type="EnsemblMetazoa" id="CapteP212796"/>
    </source>
</evidence>
<gene>
    <name evidence="1" type="ORF">CAPTEDRAFT_212796</name>
</gene>
<proteinExistence type="predicted"/>
<evidence type="ECO:0000313" key="1">
    <source>
        <dbReference type="EMBL" id="ELT89979.1"/>
    </source>
</evidence>
<reference evidence="1 3" key="2">
    <citation type="journal article" date="2013" name="Nature">
        <title>Insights into bilaterian evolution from three spiralian genomes.</title>
        <authorList>
            <person name="Simakov O."/>
            <person name="Marletaz F."/>
            <person name="Cho S.J."/>
            <person name="Edsinger-Gonzales E."/>
            <person name="Havlak P."/>
            <person name="Hellsten U."/>
            <person name="Kuo D.H."/>
            <person name="Larsson T."/>
            <person name="Lv J."/>
            <person name="Arendt D."/>
            <person name="Savage R."/>
            <person name="Osoegawa K."/>
            <person name="de Jong P."/>
            <person name="Grimwood J."/>
            <person name="Chapman J.A."/>
            <person name="Shapiro H."/>
            <person name="Aerts A."/>
            <person name="Otillar R.P."/>
            <person name="Terry A.Y."/>
            <person name="Boore J.L."/>
            <person name="Grigoriev I.V."/>
            <person name="Lindberg D.R."/>
            <person name="Seaver E.C."/>
            <person name="Weisblat D.A."/>
            <person name="Putnam N.H."/>
            <person name="Rokhsar D.S."/>
        </authorList>
    </citation>
    <scope>NUCLEOTIDE SEQUENCE</scope>
    <source>
        <strain evidence="1 3">I ESC-2004</strain>
    </source>
</reference>
<organism evidence="1">
    <name type="scientific">Capitella teleta</name>
    <name type="common">Polychaete worm</name>
    <dbReference type="NCBI Taxonomy" id="283909"/>
    <lineage>
        <taxon>Eukaryota</taxon>
        <taxon>Metazoa</taxon>
        <taxon>Spiralia</taxon>
        <taxon>Lophotrochozoa</taxon>
        <taxon>Annelida</taxon>
        <taxon>Polychaeta</taxon>
        <taxon>Sedentaria</taxon>
        <taxon>Scolecida</taxon>
        <taxon>Capitellidae</taxon>
        <taxon>Capitella</taxon>
    </lineage>
</organism>
<sequence>MEATSQERSSTADGRDSSKGEAYACTMALVCAGEQGEGIIDQAGLSGKRSDHMNLIKCLEDHVIPSMHHIEDCVNYFFCKQGDMSIRQYQSEFEKLIERMIPNYDASKKITHLELKQFLLRNLLLVGLKHRDVLKDCQMLKEKDCTAEHIIQLVLRAEYRETANTRMSKTVNSSSASTALQDIMSGSTTHVKRISPFNAHPPTSAPQTKETLLQRKNVFVVFVRLNHRCAPAQETFEICSAEDLKKIIQTSGSKTCMQDSIPTPLLKEGAVLEAALPAIVNIINRSITEGCLQVLRNCTGRHGNLRMKNCSEIVPHQELKGRTLKRNTIHQGDLDQRCECIGNPRGAFSFFFPLLFLASGRKAIRPVS</sequence>
<dbReference type="EnsemblMetazoa" id="CapteT212796">
    <property type="protein sequence ID" value="CapteP212796"/>
    <property type="gene ID" value="CapteG212796"/>
</dbReference>
<reference evidence="2" key="3">
    <citation type="submission" date="2015-06" db="UniProtKB">
        <authorList>
            <consortium name="EnsemblMetazoa"/>
        </authorList>
    </citation>
    <scope>IDENTIFICATION</scope>
</reference>
<dbReference type="HOGENOM" id="CLU_752839_0_0_1"/>
<dbReference type="EMBL" id="KB311086">
    <property type="protein sequence ID" value="ELT89979.1"/>
    <property type="molecule type" value="Genomic_DNA"/>
</dbReference>
<evidence type="ECO:0008006" key="4">
    <source>
        <dbReference type="Google" id="ProtNLM"/>
    </source>
</evidence>
<protein>
    <recommendedName>
        <fullName evidence="4">Retrotransposon gag domain-containing protein</fullName>
    </recommendedName>
</protein>
<dbReference type="EMBL" id="AMQN01014597">
    <property type="status" value="NOT_ANNOTATED_CDS"/>
    <property type="molecule type" value="Genomic_DNA"/>
</dbReference>
<reference evidence="3" key="1">
    <citation type="submission" date="2012-12" db="EMBL/GenBank/DDBJ databases">
        <authorList>
            <person name="Hellsten U."/>
            <person name="Grimwood J."/>
            <person name="Chapman J.A."/>
            <person name="Shapiro H."/>
            <person name="Aerts A."/>
            <person name="Otillar R.P."/>
            <person name="Terry A.Y."/>
            <person name="Boore J.L."/>
            <person name="Simakov O."/>
            <person name="Marletaz F."/>
            <person name="Cho S.-J."/>
            <person name="Edsinger-Gonzales E."/>
            <person name="Havlak P."/>
            <person name="Kuo D.-H."/>
            <person name="Larsson T."/>
            <person name="Lv J."/>
            <person name="Arendt D."/>
            <person name="Savage R."/>
            <person name="Osoegawa K."/>
            <person name="de Jong P."/>
            <person name="Lindberg D.R."/>
            <person name="Seaver E.C."/>
            <person name="Weisblat D.A."/>
            <person name="Putnam N.H."/>
            <person name="Grigoriev I.V."/>
            <person name="Rokhsar D.S."/>
        </authorList>
    </citation>
    <scope>NUCLEOTIDE SEQUENCE</scope>
    <source>
        <strain evidence="3">I ESC-2004</strain>
    </source>
</reference>
<accession>R7T8H2</accession>
<keyword evidence="3" id="KW-1185">Reference proteome</keyword>
<evidence type="ECO:0000313" key="3">
    <source>
        <dbReference type="Proteomes" id="UP000014760"/>
    </source>
</evidence>
<dbReference type="AlphaFoldDB" id="R7T8H2"/>
<dbReference type="Proteomes" id="UP000014760">
    <property type="component" value="Unassembled WGS sequence"/>
</dbReference>